<evidence type="ECO:0000256" key="8">
    <source>
        <dbReference type="ARBA" id="ARBA00023306"/>
    </source>
</evidence>
<feature type="coiled-coil region" evidence="10">
    <location>
        <begin position="236"/>
        <end position="263"/>
    </location>
</feature>
<evidence type="ECO:0000256" key="2">
    <source>
        <dbReference type="ARBA" id="ARBA00010729"/>
    </source>
</evidence>
<keyword evidence="6" id="KW-0498">Mitosis</keyword>
<feature type="compositionally biased region" description="Polar residues" evidence="11">
    <location>
        <begin position="142"/>
        <end position="171"/>
    </location>
</feature>
<dbReference type="InterPro" id="IPR027328">
    <property type="entry name" value="MAPRE"/>
</dbReference>
<dbReference type="InterPro" id="IPR001715">
    <property type="entry name" value="CH_dom"/>
</dbReference>
<keyword evidence="7" id="KW-0206">Cytoskeleton</keyword>
<keyword evidence="3" id="KW-0963">Cytoplasm</keyword>
<dbReference type="AlphaFoldDB" id="A0A0K0EN18"/>
<dbReference type="Pfam" id="PF00307">
    <property type="entry name" value="CH"/>
    <property type="match status" value="1"/>
</dbReference>
<comment type="subcellular location">
    <subcellularLocation>
        <location evidence="1">Cytoplasm</location>
        <location evidence="1">Cytoskeleton</location>
    </subcellularLocation>
</comment>
<feature type="domain" description="EB1 C-terminal" evidence="13">
    <location>
        <begin position="235"/>
        <end position="305"/>
    </location>
</feature>
<dbReference type="GO" id="GO:0008017">
    <property type="term" value="F:microtubule binding"/>
    <property type="evidence" value="ECO:0007669"/>
    <property type="project" value="InterPro"/>
</dbReference>
<evidence type="ECO:0000259" key="13">
    <source>
        <dbReference type="PROSITE" id="PS51230"/>
    </source>
</evidence>
<dbReference type="GO" id="GO:0051301">
    <property type="term" value="P:cell division"/>
    <property type="evidence" value="ECO:0007669"/>
    <property type="project" value="UniProtKB-KW"/>
</dbReference>
<dbReference type="PROSITE" id="PS50021">
    <property type="entry name" value="CH"/>
    <property type="match status" value="1"/>
</dbReference>
<protein>
    <submittedName>
        <fullName evidence="14">Calponin-homology (CH) domain-containing protein</fullName>
    </submittedName>
</protein>
<dbReference type="PROSITE" id="PS51230">
    <property type="entry name" value="EB1_C"/>
    <property type="match status" value="1"/>
</dbReference>
<sequence length="325" mass="36489">MVVNVYTTSATTDNLSRHEMLLWVNDCLQSSYSKIEQLHDGAGYCLFTDLLFPGSIQLKKVKWNSRLELDWLANWKVVQLAWKQLGIDKSVPVDRLVKGKFQDNFEFLQWFKKFFDANYEGHEYNPVDARGGEPLPIGGDNKSGSTNASSTTRQPLKTPLGSSKAISGMRTSSNYSVNSNASSNKKPISTTTTPKVQPAKGIPRGTVSHNDSSDVSKKSQPQQQAPKIVGVEPAIHNQVVQELEEIRRQLIESEEVLGCMEKERDFYFSKLRDLEIICQDNEASGQIEVKKILEILYATEEGFSTPDDVNEDLENSANRDDSITY</sequence>
<dbReference type="InterPro" id="IPR036133">
    <property type="entry name" value="EB1_C_sf"/>
</dbReference>
<dbReference type="InterPro" id="IPR036872">
    <property type="entry name" value="CH_dom_sf"/>
</dbReference>
<dbReference type="WBParaSite" id="SSTP_0001085600.1">
    <property type="protein sequence ID" value="SSTP_0001085600.1"/>
    <property type="gene ID" value="SSTP_0001085600"/>
</dbReference>
<keyword evidence="10" id="KW-0175">Coiled coil</keyword>
<dbReference type="Gene3D" id="1.10.418.10">
    <property type="entry name" value="Calponin-like domain"/>
    <property type="match status" value="1"/>
</dbReference>
<feature type="compositionally biased region" description="Low complexity" evidence="11">
    <location>
        <begin position="172"/>
        <end position="184"/>
    </location>
</feature>
<organism evidence="14">
    <name type="scientific">Strongyloides stercoralis</name>
    <name type="common">Threadworm</name>
    <dbReference type="NCBI Taxonomy" id="6248"/>
    <lineage>
        <taxon>Eukaryota</taxon>
        <taxon>Metazoa</taxon>
        <taxon>Ecdysozoa</taxon>
        <taxon>Nematoda</taxon>
        <taxon>Chromadorea</taxon>
        <taxon>Rhabditida</taxon>
        <taxon>Tylenchina</taxon>
        <taxon>Panagrolaimomorpha</taxon>
        <taxon>Strongyloidoidea</taxon>
        <taxon>Strongyloididae</taxon>
        <taxon>Strongyloides</taxon>
    </lineage>
</organism>
<keyword evidence="5 9" id="KW-0493">Microtubule</keyword>
<dbReference type="SUPFAM" id="SSF47576">
    <property type="entry name" value="Calponin-homology domain, CH-domain"/>
    <property type="match status" value="1"/>
</dbReference>
<evidence type="ECO:0000256" key="10">
    <source>
        <dbReference type="SAM" id="Coils"/>
    </source>
</evidence>
<evidence type="ECO:0000313" key="14">
    <source>
        <dbReference type="WBParaSite" id="SSTP_0001085600.1"/>
    </source>
</evidence>
<dbReference type="Pfam" id="PF03271">
    <property type="entry name" value="EB1"/>
    <property type="match status" value="1"/>
</dbReference>
<evidence type="ECO:0000256" key="9">
    <source>
        <dbReference type="PROSITE-ProRule" id="PRU00576"/>
    </source>
</evidence>
<keyword evidence="4" id="KW-0132">Cell division</keyword>
<evidence type="ECO:0000256" key="3">
    <source>
        <dbReference type="ARBA" id="ARBA00022490"/>
    </source>
</evidence>
<comment type="similarity">
    <text evidence="2">Belongs to the MAPRE family.</text>
</comment>
<evidence type="ECO:0000256" key="6">
    <source>
        <dbReference type="ARBA" id="ARBA00022776"/>
    </source>
</evidence>
<proteinExistence type="inferred from homology"/>
<feature type="compositionally biased region" description="Low complexity" evidence="11">
    <location>
        <begin position="218"/>
        <end position="227"/>
    </location>
</feature>
<dbReference type="GO" id="GO:0005874">
    <property type="term" value="C:microtubule"/>
    <property type="evidence" value="ECO:0007669"/>
    <property type="project" value="UniProtKB-KW"/>
</dbReference>
<dbReference type="PANTHER" id="PTHR10623">
    <property type="entry name" value="MICROTUBULE-ASSOCIATED PROTEIN RP/EB FAMILY MEMBER"/>
    <property type="match status" value="1"/>
</dbReference>
<evidence type="ECO:0000256" key="7">
    <source>
        <dbReference type="ARBA" id="ARBA00023212"/>
    </source>
</evidence>
<dbReference type="FunFam" id="1.20.5.1430:FF:000001">
    <property type="entry name" value="microtubule-associated protein RP/EB family member 1"/>
    <property type="match status" value="1"/>
</dbReference>
<keyword evidence="8" id="KW-0131">Cell cycle</keyword>
<dbReference type="STRING" id="6248.A0A0K0EN18"/>
<evidence type="ECO:0000259" key="12">
    <source>
        <dbReference type="PROSITE" id="PS50021"/>
    </source>
</evidence>
<evidence type="ECO:0000256" key="11">
    <source>
        <dbReference type="SAM" id="MobiDB-lite"/>
    </source>
</evidence>
<feature type="region of interest" description="Disordered" evidence="11">
    <location>
        <begin position="304"/>
        <end position="325"/>
    </location>
</feature>
<dbReference type="FunFam" id="1.10.418.10:FF:000072">
    <property type="entry name" value="microtubule-associated protein RP/EB family member 2 isoform X2"/>
    <property type="match status" value="1"/>
</dbReference>
<reference evidence="14" key="1">
    <citation type="submission" date="2015-08" db="UniProtKB">
        <authorList>
            <consortium name="WormBaseParasite"/>
        </authorList>
    </citation>
    <scope>IDENTIFICATION</scope>
</reference>
<dbReference type="SUPFAM" id="SSF140612">
    <property type="entry name" value="EB1 dimerisation domain-like"/>
    <property type="match status" value="1"/>
</dbReference>
<evidence type="ECO:0000256" key="5">
    <source>
        <dbReference type="ARBA" id="ARBA00022701"/>
    </source>
</evidence>
<accession>A0A0K0EN18</accession>
<evidence type="ECO:0000256" key="4">
    <source>
        <dbReference type="ARBA" id="ARBA00022618"/>
    </source>
</evidence>
<dbReference type="Gene3D" id="1.20.5.1430">
    <property type="match status" value="1"/>
</dbReference>
<feature type="compositionally biased region" description="Polar residues" evidence="11">
    <location>
        <begin position="185"/>
        <end position="195"/>
    </location>
</feature>
<dbReference type="InterPro" id="IPR004953">
    <property type="entry name" value="EB1_C"/>
</dbReference>
<name>A0A0K0EN18_STRER</name>
<evidence type="ECO:0000256" key="1">
    <source>
        <dbReference type="ARBA" id="ARBA00004245"/>
    </source>
</evidence>
<feature type="domain" description="Calponin-homology (CH)" evidence="12">
    <location>
        <begin position="14"/>
        <end position="116"/>
    </location>
</feature>
<feature type="region of interest" description="Disordered" evidence="11">
    <location>
        <begin position="126"/>
        <end position="227"/>
    </location>
</feature>